<gene>
    <name evidence="3" type="ORF">GCM10009836_63300</name>
</gene>
<reference evidence="3 4" key="1">
    <citation type="journal article" date="2019" name="Int. J. Syst. Evol. Microbiol.">
        <title>The Global Catalogue of Microorganisms (GCM) 10K type strain sequencing project: providing services to taxonomists for standard genome sequencing and annotation.</title>
        <authorList>
            <consortium name="The Broad Institute Genomics Platform"/>
            <consortium name="The Broad Institute Genome Sequencing Center for Infectious Disease"/>
            <person name="Wu L."/>
            <person name="Ma J."/>
        </authorList>
    </citation>
    <scope>NUCLEOTIDE SEQUENCE [LARGE SCALE GENOMIC DNA]</scope>
    <source>
        <strain evidence="3 4">JCM 16009</strain>
    </source>
</reference>
<comment type="caution">
    <text evidence="3">The sequence shown here is derived from an EMBL/GenBank/DDBJ whole genome shotgun (WGS) entry which is preliminary data.</text>
</comment>
<name>A0ABN2NKU2_9PSEU</name>
<proteinExistence type="predicted"/>
<sequence length="234" mass="25954">MAKESRPWREGRRSWDELADWYREREGDPLDALSDVGVVRRLLDEAELEAVRSARRVSRSWAEIATKLGVTRQSAWERWRDLDVEEPARPEPARSESAQSGSAQSGSVRSPELPPEASGSVLERAARAARRRAWITVPNLVGQTVDHARRVLDGLDLIAVSADPDGPQLAEPSMQYALVTDQSPESGAKVATGAPIRVWVDRGGGSGVREPRRPRPKAWEAREIPDEEREQAIG</sequence>
<dbReference type="Pfam" id="PF03793">
    <property type="entry name" value="PASTA"/>
    <property type="match status" value="1"/>
</dbReference>
<protein>
    <recommendedName>
        <fullName evidence="2">PASTA domain-containing protein</fullName>
    </recommendedName>
</protein>
<feature type="region of interest" description="Disordered" evidence="1">
    <location>
        <begin position="201"/>
        <end position="234"/>
    </location>
</feature>
<keyword evidence="4" id="KW-1185">Reference proteome</keyword>
<dbReference type="RefSeq" id="WP_344425599.1">
    <property type="nucleotide sequence ID" value="NZ_BAAAQK010000026.1"/>
</dbReference>
<evidence type="ECO:0000259" key="2">
    <source>
        <dbReference type="Pfam" id="PF03793"/>
    </source>
</evidence>
<dbReference type="Proteomes" id="UP001500449">
    <property type="component" value="Unassembled WGS sequence"/>
</dbReference>
<accession>A0ABN2NKU2</accession>
<dbReference type="CDD" id="cd06577">
    <property type="entry name" value="PASTA_pknB"/>
    <property type="match status" value="1"/>
</dbReference>
<feature type="compositionally biased region" description="Low complexity" evidence="1">
    <location>
        <begin position="95"/>
        <end position="110"/>
    </location>
</feature>
<feature type="domain" description="PASTA" evidence="2">
    <location>
        <begin position="135"/>
        <end position="201"/>
    </location>
</feature>
<dbReference type="InterPro" id="IPR005543">
    <property type="entry name" value="PASTA_dom"/>
</dbReference>
<dbReference type="Gene3D" id="3.30.10.20">
    <property type="match status" value="1"/>
</dbReference>
<evidence type="ECO:0000313" key="4">
    <source>
        <dbReference type="Proteomes" id="UP001500449"/>
    </source>
</evidence>
<feature type="compositionally biased region" description="Acidic residues" evidence="1">
    <location>
        <begin position="225"/>
        <end position="234"/>
    </location>
</feature>
<feature type="region of interest" description="Disordered" evidence="1">
    <location>
        <begin position="81"/>
        <end position="124"/>
    </location>
</feature>
<feature type="compositionally biased region" description="Basic and acidic residues" evidence="1">
    <location>
        <begin position="209"/>
        <end position="224"/>
    </location>
</feature>
<feature type="compositionally biased region" description="Basic and acidic residues" evidence="1">
    <location>
        <begin position="81"/>
        <end position="94"/>
    </location>
</feature>
<evidence type="ECO:0000313" key="3">
    <source>
        <dbReference type="EMBL" id="GAA1873656.1"/>
    </source>
</evidence>
<dbReference type="EMBL" id="BAAAQK010000026">
    <property type="protein sequence ID" value="GAA1873656.1"/>
    <property type="molecule type" value="Genomic_DNA"/>
</dbReference>
<organism evidence="3 4">
    <name type="scientific">Pseudonocardia ailaonensis</name>
    <dbReference type="NCBI Taxonomy" id="367279"/>
    <lineage>
        <taxon>Bacteria</taxon>
        <taxon>Bacillati</taxon>
        <taxon>Actinomycetota</taxon>
        <taxon>Actinomycetes</taxon>
        <taxon>Pseudonocardiales</taxon>
        <taxon>Pseudonocardiaceae</taxon>
        <taxon>Pseudonocardia</taxon>
    </lineage>
</organism>
<evidence type="ECO:0000256" key="1">
    <source>
        <dbReference type="SAM" id="MobiDB-lite"/>
    </source>
</evidence>